<dbReference type="AlphaFoldDB" id="A0A4R5NJ52"/>
<dbReference type="EMBL" id="PUFN01000004">
    <property type="protein sequence ID" value="TDG74612.1"/>
    <property type="molecule type" value="Genomic_DNA"/>
</dbReference>
<sequence>MKIAVRLNEDKIVINTNNTNEKAAKEQAKKEGWTLVESDPAFSIETEYLWTVRESDGLLVHISTGMTPDEEKTQANALLGKNVGTALAAAQDANKKAENAVAGLAQFGKLVAPLLDTTRPSSNTDDGGTK</sequence>
<name>A0A4R5NJ52_9LACO</name>
<accession>A0A4R5NJ52</accession>
<proteinExistence type="predicted"/>
<dbReference type="RefSeq" id="WP_010019174.1">
    <property type="nucleotide sequence ID" value="NZ_PUFN01000004.1"/>
</dbReference>
<protein>
    <submittedName>
        <fullName evidence="1">Uncharacterized protein</fullName>
    </submittedName>
</protein>
<organism evidence="1 2">
    <name type="scientific">Companilactobacillus farciminis</name>
    <dbReference type="NCBI Taxonomy" id="1612"/>
    <lineage>
        <taxon>Bacteria</taxon>
        <taxon>Bacillati</taxon>
        <taxon>Bacillota</taxon>
        <taxon>Bacilli</taxon>
        <taxon>Lactobacillales</taxon>
        <taxon>Lactobacillaceae</taxon>
        <taxon>Companilactobacillus</taxon>
    </lineage>
</organism>
<evidence type="ECO:0000313" key="2">
    <source>
        <dbReference type="Proteomes" id="UP000295257"/>
    </source>
</evidence>
<keyword evidence="2" id="KW-1185">Reference proteome</keyword>
<comment type="caution">
    <text evidence="1">The sequence shown here is derived from an EMBL/GenBank/DDBJ whole genome shotgun (WGS) entry which is preliminary data.</text>
</comment>
<dbReference type="OrthoDB" id="2328965at2"/>
<reference evidence="1 2" key="1">
    <citation type="journal article" date="2019" name="Appl. Microbiol. Biotechnol.">
        <title>Uncovering carbohydrate metabolism through a genotype-phenotype association study of 56 lactic acid bacteria genomes.</title>
        <authorList>
            <person name="Buron-Moles G."/>
            <person name="Chailyan A."/>
            <person name="Dolejs I."/>
            <person name="Forster J."/>
            <person name="Miks M.H."/>
        </authorList>
    </citation>
    <scope>NUCLEOTIDE SEQUENCE [LARGE SCALE GENOMIC DNA]</scope>
    <source>
        <strain evidence="1 2">ATCC 29644</strain>
    </source>
</reference>
<dbReference type="Proteomes" id="UP000295257">
    <property type="component" value="Unassembled WGS sequence"/>
</dbReference>
<gene>
    <name evidence="1" type="ORF">C5L30_000328</name>
</gene>
<evidence type="ECO:0000313" key="1">
    <source>
        <dbReference type="EMBL" id="TDG74612.1"/>
    </source>
</evidence>